<evidence type="ECO:0000313" key="2">
    <source>
        <dbReference type="EMBL" id="MCK6261925.1"/>
    </source>
</evidence>
<dbReference type="Proteomes" id="UP001139559">
    <property type="component" value="Unassembled WGS sequence"/>
</dbReference>
<comment type="caution">
    <text evidence="2">The sequence shown here is derived from an EMBL/GenBank/DDBJ whole genome shotgun (WGS) entry which is preliminary data.</text>
</comment>
<dbReference type="EMBL" id="JAJHVV010000001">
    <property type="protein sequence ID" value="MCK6261925.1"/>
    <property type="molecule type" value="Genomic_DNA"/>
</dbReference>
<name>A0A9X1XJ40_9VIBR</name>
<dbReference type="Pfam" id="PF00583">
    <property type="entry name" value="Acetyltransf_1"/>
    <property type="match status" value="1"/>
</dbReference>
<dbReference type="CDD" id="cd04301">
    <property type="entry name" value="NAT_SF"/>
    <property type="match status" value="1"/>
</dbReference>
<gene>
    <name evidence="2" type="ORF">KP803_01400</name>
</gene>
<proteinExistence type="predicted"/>
<dbReference type="PROSITE" id="PS51186">
    <property type="entry name" value="GNAT"/>
    <property type="match status" value="1"/>
</dbReference>
<keyword evidence="3" id="KW-1185">Reference proteome</keyword>
<evidence type="ECO:0000259" key="1">
    <source>
        <dbReference type="PROSITE" id="PS51186"/>
    </source>
</evidence>
<organism evidence="2 3">
    <name type="scientific">Vibrio amylolyticus</name>
    <dbReference type="NCBI Taxonomy" id="2847292"/>
    <lineage>
        <taxon>Bacteria</taxon>
        <taxon>Pseudomonadati</taxon>
        <taxon>Pseudomonadota</taxon>
        <taxon>Gammaproteobacteria</taxon>
        <taxon>Vibrionales</taxon>
        <taxon>Vibrionaceae</taxon>
        <taxon>Vibrio</taxon>
    </lineage>
</organism>
<dbReference type="InterPro" id="IPR016181">
    <property type="entry name" value="Acyl_CoA_acyltransferase"/>
</dbReference>
<reference evidence="2" key="1">
    <citation type="submission" date="2021-11" db="EMBL/GenBank/DDBJ databases">
        <title>Vibrio ZSDE26 sp. nov. and Vibrio ZSDZ34 sp. nov., isolated from coastal seawater in Qingdao.</title>
        <authorList>
            <person name="Zhang P."/>
        </authorList>
    </citation>
    <scope>NUCLEOTIDE SEQUENCE</scope>
    <source>
        <strain evidence="2">ZSDE26</strain>
    </source>
</reference>
<dbReference type="SUPFAM" id="SSF55729">
    <property type="entry name" value="Acyl-CoA N-acyltransferases (Nat)"/>
    <property type="match status" value="1"/>
</dbReference>
<protein>
    <submittedName>
        <fullName evidence="2">GNAT family N-acetyltransferase</fullName>
    </submittedName>
</protein>
<sequence>MISFQPTVDLLSSAEVTFDNMRSYYEHYAVDWELPNIHVQISGLENWDILYKGLVIGAFRLSFDSEDCYLRDFQVSAQYQNKGIGAVTLAQIERIANEECCKQLRLRVFKISPAHSLYKRSGFVVDKEEERFYYMSRSLT</sequence>
<dbReference type="Gene3D" id="3.40.630.30">
    <property type="match status" value="1"/>
</dbReference>
<dbReference type="AlphaFoldDB" id="A0A9X1XJ40"/>
<dbReference type="InterPro" id="IPR000182">
    <property type="entry name" value="GNAT_dom"/>
</dbReference>
<dbReference type="RefSeq" id="WP_248007040.1">
    <property type="nucleotide sequence ID" value="NZ_JAJHVV010000001.1"/>
</dbReference>
<evidence type="ECO:0000313" key="3">
    <source>
        <dbReference type="Proteomes" id="UP001139559"/>
    </source>
</evidence>
<dbReference type="GO" id="GO:0016747">
    <property type="term" value="F:acyltransferase activity, transferring groups other than amino-acyl groups"/>
    <property type="evidence" value="ECO:0007669"/>
    <property type="project" value="InterPro"/>
</dbReference>
<accession>A0A9X1XJ40</accession>
<feature type="domain" description="N-acetyltransferase" evidence="1">
    <location>
        <begin position="8"/>
        <end position="140"/>
    </location>
</feature>